<dbReference type="AlphaFoldDB" id="A0AAV1KWE9"/>
<evidence type="ECO:0000313" key="3">
    <source>
        <dbReference type="Proteomes" id="UP001314205"/>
    </source>
</evidence>
<dbReference type="Gene3D" id="3.60.10.10">
    <property type="entry name" value="Endonuclease/exonuclease/phosphatase"/>
    <property type="match status" value="1"/>
</dbReference>
<keyword evidence="3" id="KW-1185">Reference proteome</keyword>
<proteinExistence type="predicted"/>
<comment type="caution">
    <text evidence="2">The sequence shown here is derived from an EMBL/GenBank/DDBJ whole genome shotgun (WGS) entry which is preliminary data.</text>
</comment>
<name>A0AAV1KWE9_9NEOP</name>
<evidence type="ECO:0000313" key="2">
    <source>
        <dbReference type="EMBL" id="CAK1587361.1"/>
    </source>
</evidence>
<accession>A0AAV1KWE9</accession>
<dbReference type="Pfam" id="PF14529">
    <property type="entry name" value="Exo_endo_phos_2"/>
    <property type="match status" value="1"/>
</dbReference>
<feature type="domain" description="Endonuclease/exonuclease/phosphatase" evidence="1">
    <location>
        <begin position="163"/>
        <end position="210"/>
    </location>
</feature>
<dbReference type="SUPFAM" id="SSF56219">
    <property type="entry name" value="DNase I-like"/>
    <property type="match status" value="1"/>
</dbReference>
<protein>
    <recommendedName>
        <fullName evidence="1">Endonuclease/exonuclease/phosphatase domain-containing protein</fullName>
    </recommendedName>
</protein>
<organism evidence="2 3">
    <name type="scientific">Parnassius mnemosyne</name>
    <name type="common">clouded apollo</name>
    <dbReference type="NCBI Taxonomy" id="213953"/>
    <lineage>
        <taxon>Eukaryota</taxon>
        <taxon>Metazoa</taxon>
        <taxon>Ecdysozoa</taxon>
        <taxon>Arthropoda</taxon>
        <taxon>Hexapoda</taxon>
        <taxon>Insecta</taxon>
        <taxon>Pterygota</taxon>
        <taxon>Neoptera</taxon>
        <taxon>Endopterygota</taxon>
        <taxon>Lepidoptera</taxon>
        <taxon>Glossata</taxon>
        <taxon>Ditrysia</taxon>
        <taxon>Papilionoidea</taxon>
        <taxon>Papilionidae</taxon>
        <taxon>Parnassiinae</taxon>
        <taxon>Parnassini</taxon>
        <taxon>Parnassius</taxon>
        <taxon>Driopa</taxon>
    </lineage>
</organism>
<gene>
    <name evidence="2" type="ORF">PARMNEM_LOCUS8203</name>
</gene>
<dbReference type="Proteomes" id="UP001314205">
    <property type="component" value="Unassembled WGS sequence"/>
</dbReference>
<sequence length="222" mass="24644">MPQRSTEESLYDMMQLIRTKLTDKKLILLISLDIEGAFDNAWWPAIKCRLAETACPVNLRRLIDIYLKDRMCNIDRSKNSLHELFVSFMAGSHDIVLLSEPYVGPGLELKAIHGVQIIQFPSSVARVKACILVRPGCGSIIGLTQYSTPSLCIARLSAGNRVIYIASVYIEPDRDESATLDKLDVFLKATGDSPKIIGGDFNGWHPIWGSPVAFTGMVTWST</sequence>
<evidence type="ECO:0000259" key="1">
    <source>
        <dbReference type="Pfam" id="PF14529"/>
    </source>
</evidence>
<dbReference type="EMBL" id="CAVLGL010000082">
    <property type="protein sequence ID" value="CAK1587361.1"/>
    <property type="molecule type" value="Genomic_DNA"/>
</dbReference>
<reference evidence="2 3" key="1">
    <citation type="submission" date="2023-11" db="EMBL/GenBank/DDBJ databases">
        <authorList>
            <person name="Hedman E."/>
            <person name="Englund M."/>
            <person name="Stromberg M."/>
            <person name="Nyberg Akerstrom W."/>
            <person name="Nylinder S."/>
            <person name="Jareborg N."/>
            <person name="Kallberg Y."/>
            <person name="Kronander E."/>
        </authorList>
    </citation>
    <scope>NUCLEOTIDE SEQUENCE [LARGE SCALE GENOMIC DNA]</scope>
</reference>
<dbReference type="InterPro" id="IPR036691">
    <property type="entry name" value="Endo/exonu/phosph_ase_sf"/>
</dbReference>
<dbReference type="GO" id="GO:0003824">
    <property type="term" value="F:catalytic activity"/>
    <property type="evidence" value="ECO:0007669"/>
    <property type="project" value="InterPro"/>
</dbReference>
<dbReference type="InterPro" id="IPR005135">
    <property type="entry name" value="Endo/exonuclease/phosphatase"/>
</dbReference>